<dbReference type="GO" id="GO:0046872">
    <property type="term" value="F:metal ion binding"/>
    <property type="evidence" value="ECO:0007669"/>
    <property type="project" value="UniProtKB-UniRule"/>
</dbReference>
<keyword evidence="2 9" id="KW-0004">4Fe-4S</keyword>
<name>A0A3R7NQP4_9TRYP</name>
<evidence type="ECO:0000256" key="10">
    <source>
        <dbReference type="PIRSR" id="PIRSR009449-1"/>
    </source>
</evidence>
<comment type="similarity">
    <text evidence="1 9">Belongs to the eukaryotic-type primase large subunit family.</text>
</comment>
<keyword evidence="7 9" id="KW-0411">Iron-sulfur</keyword>
<dbReference type="GeneID" id="40316856"/>
<evidence type="ECO:0000256" key="1">
    <source>
        <dbReference type="ARBA" id="ARBA00010564"/>
    </source>
</evidence>
<dbReference type="GO" id="GO:0005658">
    <property type="term" value="C:alpha DNA polymerase:primase complex"/>
    <property type="evidence" value="ECO:0007669"/>
    <property type="project" value="TreeGrafter"/>
</dbReference>
<dbReference type="GO" id="GO:0006269">
    <property type="term" value="P:DNA replication, synthesis of primer"/>
    <property type="evidence" value="ECO:0007669"/>
    <property type="project" value="UniProtKB-KW"/>
</dbReference>
<keyword evidence="14" id="KW-1185">Reference proteome</keyword>
<evidence type="ECO:0000256" key="4">
    <source>
        <dbReference type="ARBA" id="ARBA00022705"/>
    </source>
</evidence>
<keyword evidence="13" id="KW-0808">Transferase</keyword>
<dbReference type="InterPro" id="IPR007238">
    <property type="entry name" value="DNA_primase_lsu_euk/arc"/>
</dbReference>
<keyword evidence="5 9" id="KW-0479">Metal-binding</keyword>
<dbReference type="PANTHER" id="PTHR10537">
    <property type="entry name" value="DNA PRIMASE LARGE SUBUNIT"/>
    <property type="match status" value="1"/>
</dbReference>
<dbReference type="CDD" id="cd07322">
    <property type="entry name" value="PriL_PriS_Eukaryotic"/>
    <property type="match status" value="1"/>
</dbReference>
<accession>A0A3R7NQP4</accession>
<dbReference type="Pfam" id="PF04104">
    <property type="entry name" value="DNA_primase_lrg"/>
    <property type="match status" value="1"/>
</dbReference>
<gene>
    <name evidence="13" type="ORF">Tco025E_03245</name>
</gene>
<feature type="region of interest" description="Disordered" evidence="11">
    <location>
        <begin position="104"/>
        <end position="129"/>
    </location>
</feature>
<evidence type="ECO:0000256" key="8">
    <source>
        <dbReference type="ARBA" id="ARBA00023125"/>
    </source>
</evidence>
<reference evidence="13 14" key="1">
    <citation type="journal article" date="2018" name="BMC Genomics">
        <title>Genomic comparison of Trypanosoma conorhini and Trypanosoma rangeli to Trypanosoma cruzi strains of high and low virulence.</title>
        <authorList>
            <person name="Bradwell K.R."/>
            <person name="Koparde V.N."/>
            <person name="Matveyev A.V."/>
            <person name="Serrano M.G."/>
            <person name="Alves J.M."/>
            <person name="Parikh H."/>
            <person name="Huang B."/>
            <person name="Lee V."/>
            <person name="Espinosa-Alvarez O."/>
            <person name="Ortiz P.A."/>
            <person name="Costa-Martins A.G."/>
            <person name="Teixeira M.M."/>
            <person name="Buck G.A."/>
        </authorList>
    </citation>
    <scope>NUCLEOTIDE SEQUENCE [LARGE SCALE GENOMIC DNA]</scope>
    <source>
        <strain evidence="13 14">025E</strain>
    </source>
</reference>
<comment type="caution">
    <text evidence="13">The sequence shown here is derived from an EMBL/GenBank/DDBJ whole genome shotgun (WGS) entry which is preliminary data.</text>
</comment>
<feature type="binding site" evidence="10">
    <location>
        <position position="428"/>
    </location>
    <ligand>
        <name>[4Fe-4S] cluster</name>
        <dbReference type="ChEBI" id="CHEBI:49883"/>
    </ligand>
</feature>
<evidence type="ECO:0000313" key="13">
    <source>
        <dbReference type="EMBL" id="RNF21915.1"/>
    </source>
</evidence>
<dbReference type="GO" id="GO:0016779">
    <property type="term" value="F:nucleotidyltransferase activity"/>
    <property type="evidence" value="ECO:0007669"/>
    <property type="project" value="UniProtKB-KW"/>
</dbReference>
<evidence type="ECO:0000256" key="2">
    <source>
        <dbReference type="ARBA" id="ARBA00022485"/>
    </source>
</evidence>
<dbReference type="PIRSF" id="PIRSF009449">
    <property type="entry name" value="DNA_primase_large_subunit"/>
    <property type="match status" value="1"/>
</dbReference>
<dbReference type="OrthoDB" id="421393at2759"/>
<proteinExistence type="inferred from homology"/>
<dbReference type="AlphaFoldDB" id="A0A3R7NQP4"/>
<keyword evidence="4 9" id="KW-0235">DNA replication</keyword>
<evidence type="ECO:0000259" key="12">
    <source>
        <dbReference type="Pfam" id="PF04104"/>
    </source>
</evidence>
<dbReference type="PANTHER" id="PTHR10537:SF3">
    <property type="entry name" value="DNA PRIMASE LARGE SUBUNIT"/>
    <property type="match status" value="1"/>
</dbReference>
<dbReference type="GO" id="GO:0051539">
    <property type="term" value="F:4 iron, 4 sulfur cluster binding"/>
    <property type="evidence" value="ECO:0007669"/>
    <property type="project" value="UniProtKB-UniRule"/>
</dbReference>
<sequence length="573" mass="64812">MQAIITTATSLGGEAREQREVKPAAAPAPDWATMYTRKPAGTSTLFTLEALVAKRMELLAWIDQVMNSPNVKSFSVVLDEIGARLPLERRKQVVQQAADHVVLGRDDTPAADDADRSRTPRRSVSRSGSSGLNAVVFEGDEDLLSHLLSRFAFCMSEQWRKWFVKTEEALLRARLKLQVAKCEADFLPRLMRDNGLPCYPLSDKQWQDPRLQEYIVYFAASQGKLHSRGREEYFSVPLTLATRLIKTRSVLCLWGQAILHRDQAQEVFLTIFRSKLNRGLHEAYLARMKLTSSEDDEERETVMRMLDAFLEHFVADPTSAMQEASSGAVGAGDVRRLAQTHFPLCMRQVDEHLRREGHLKHHGRFTYGLFLKAIGLSLQDSITLFSSLMTIKGTAGNTEAFTKTAYGYGLRHIYGMEGKKTSYTSMSCATLLALPPVVDRFDCHGCPFRFKDEGAFRSMLLKEQANPLGKERPSLRPSASDIEDIVQDCKGQHYTRACYKYFVATHPGVKRDTLFRSPFEYYTLSREVGEKAEELLSEQTTPARRLMSGDSLKRSLFTPTLREDVTRERTSPQ</sequence>
<evidence type="ECO:0000256" key="5">
    <source>
        <dbReference type="ARBA" id="ARBA00022723"/>
    </source>
</evidence>
<comment type="cofactor">
    <cofactor evidence="9">
        <name>[4Fe-4S] cluster</name>
        <dbReference type="ChEBI" id="CHEBI:49883"/>
    </cofactor>
    <text evidence="9">Binds 1 [4Fe-4S] cluster.</text>
</comment>
<dbReference type="Proteomes" id="UP000284403">
    <property type="component" value="Unassembled WGS sequence"/>
</dbReference>
<feature type="compositionally biased region" description="Basic and acidic residues" evidence="11">
    <location>
        <begin position="104"/>
        <end position="118"/>
    </location>
</feature>
<comment type="function">
    <text evidence="9">DNA primase is the polymerase that synthesizes small RNA primers for the Okazaki fragments made during discontinuous DNA replication.</text>
</comment>
<keyword evidence="13" id="KW-0548">Nucleotidyltransferase</keyword>
<dbReference type="InterPro" id="IPR016558">
    <property type="entry name" value="DNA_primase_lsu_euk"/>
</dbReference>
<evidence type="ECO:0000313" key="14">
    <source>
        <dbReference type="Proteomes" id="UP000284403"/>
    </source>
</evidence>
<evidence type="ECO:0000256" key="6">
    <source>
        <dbReference type="ARBA" id="ARBA00023004"/>
    </source>
</evidence>
<feature type="domain" description="DNA primase large subunit C-terminal" evidence="12">
    <location>
        <begin position="337"/>
        <end position="522"/>
    </location>
</feature>
<dbReference type="Pfam" id="PF26466">
    <property type="entry name" value="DNA_primase_lrg_N"/>
    <property type="match status" value="1"/>
</dbReference>
<organism evidence="13 14">
    <name type="scientific">Trypanosoma conorhini</name>
    <dbReference type="NCBI Taxonomy" id="83891"/>
    <lineage>
        <taxon>Eukaryota</taxon>
        <taxon>Discoba</taxon>
        <taxon>Euglenozoa</taxon>
        <taxon>Kinetoplastea</taxon>
        <taxon>Metakinetoplastina</taxon>
        <taxon>Trypanosomatida</taxon>
        <taxon>Trypanosomatidae</taxon>
        <taxon>Trypanosoma</taxon>
    </lineage>
</organism>
<evidence type="ECO:0000256" key="9">
    <source>
        <dbReference type="PIRNR" id="PIRNR009449"/>
    </source>
</evidence>
<feature type="binding site" evidence="10">
    <location>
        <position position="345"/>
    </location>
    <ligand>
        <name>[4Fe-4S] cluster</name>
        <dbReference type="ChEBI" id="CHEBI:49883"/>
    </ligand>
</feature>
<feature type="binding site" evidence="10">
    <location>
        <position position="446"/>
    </location>
    <ligand>
        <name>[4Fe-4S] cluster</name>
        <dbReference type="ChEBI" id="CHEBI:49883"/>
    </ligand>
</feature>
<dbReference type="Gene3D" id="1.20.930.80">
    <property type="match status" value="1"/>
</dbReference>
<dbReference type="GO" id="GO:0006270">
    <property type="term" value="P:DNA replication initiation"/>
    <property type="evidence" value="ECO:0007669"/>
    <property type="project" value="TreeGrafter"/>
</dbReference>
<dbReference type="GO" id="GO:0003677">
    <property type="term" value="F:DNA binding"/>
    <property type="evidence" value="ECO:0007669"/>
    <property type="project" value="UniProtKB-UniRule"/>
</dbReference>
<feature type="binding site" evidence="10">
    <location>
        <position position="498"/>
    </location>
    <ligand>
        <name>[4Fe-4S] cluster</name>
        <dbReference type="ChEBI" id="CHEBI:49883"/>
    </ligand>
</feature>
<evidence type="ECO:0000256" key="7">
    <source>
        <dbReference type="ARBA" id="ARBA00023014"/>
    </source>
</evidence>
<protein>
    <recommendedName>
        <fullName evidence="9">DNA primase large subunit</fullName>
    </recommendedName>
</protein>
<evidence type="ECO:0000256" key="11">
    <source>
        <dbReference type="SAM" id="MobiDB-lite"/>
    </source>
</evidence>
<keyword evidence="8 9" id="KW-0238">DNA-binding</keyword>
<dbReference type="InterPro" id="IPR058560">
    <property type="entry name" value="DNA_primase_C"/>
</dbReference>
<keyword evidence="3 9" id="KW-0639">Primosome</keyword>
<keyword evidence="6 9" id="KW-0408">Iron</keyword>
<dbReference type="EMBL" id="MKKU01000146">
    <property type="protein sequence ID" value="RNF21915.1"/>
    <property type="molecule type" value="Genomic_DNA"/>
</dbReference>
<evidence type="ECO:0000256" key="3">
    <source>
        <dbReference type="ARBA" id="ARBA00022515"/>
    </source>
</evidence>
<dbReference type="RefSeq" id="XP_029229689.1">
    <property type="nucleotide sequence ID" value="XM_029370165.1"/>
</dbReference>